<accession>A0ABS7B9V2</accession>
<organism evidence="1 2">
    <name type="scientific">Actinoplanes hulinensis</name>
    <dbReference type="NCBI Taxonomy" id="1144547"/>
    <lineage>
        <taxon>Bacteria</taxon>
        <taxon>Bacillati</taxon>
        <taxon>Actinomycetota</taxon>
        <taxon>Actinomycetes</taxon>
        <taxon>Micromonosporales</taxon>
        <taxon>Micromonosporaceae</taxon>
        <taxon>Actinoplanes</taxon>
    </lineage>
</organism>
<dbReference type="Proteomes" id="UP001519863">
    <property type="component" value="Unassembled WGS sequence"/>
</dbReference>
<gene>
    <name evidence="1" type="ORF">KZ829_28425</name>
</gene>
<keyword evidence="2" id="KW-1185">Reference proteome</keyword>
<evidence type="ECO:0000313" key="2">
    <source>
        <dbReference type="Proteomes" id="UP001519863"/>
    </source>
</evidence>
<sequence length="105" mass="11577">MPKVVDAARVTTPSNTVWRTCIGCSDTKPLTADVDRCDNCEDAADQEELRERTLTGWEHVNRYAGVIGRIEAWALLIPNVSDAKRLDHIRQALATLDQADGKAVS</sequence>
<reference evidence="1 2" key="1">
    <citation type="journal article" date="2013" name="Antonie Van Leeuwenhoek">
        <title>Actinoplanes hulinensis sp. nov., a novel actinomycete isolated from soybean root (Glycine max (L.) Merr).</title>
        <authorList>
            <person name="Shen Y."/>
            <person name="Liu C."/>
            <person name="Wang X."/>
            <person name="Zhao J."/>
            <person name="Jia F."/>
            <person name="Zhang Y."/>
            <person name="Wang L."/>
            <person name="Yang D."/>
            <person name="Xiang W."/>
        </authorList>
    </citation>
    <scope>NUCLEOTIDE SEQUENCE [LARGE SCALE GENOMIC DNA]</scope>
    <source>
        <strain evidence="1 2">NEAU-M9</strain>
    </source>
</reference>
<proteinExistence type="predicted"/>
<protein>
    <submittedName>
        <fullName evidence="1">Uncharacterized protein</fullName>
    </submittedName>
</protein>
<dbReference type="RefSeq" id="WP_220146992.1">
    <property type="nucleotide sequence ID" value="NZ_JAHXZI010000016.1"/>
</dbReference>
<comment type="caution">
    <text evidence="1">The sequence shown here is derived from an EMBL/GenBank/DDBJ whole genome shotgun (WGS) entry which is preliminary data.</text>
</comment>
<evidence type="ECO:0000313" key="1">
    <source>
        <dbReference type="EMBL" id="MBW6437667.1"/>
    </source>
</evidence>
<dbReference type="EMBL" id="JAHXZI010000016">
    <property type="protein sequence ID" value="MBW6437667.1"/>
    <property type="molecule type" value="Genomic_DNA"/>
</dbReference>
<name>A0ABS7B9V2_9ACTN</name>